<organism evidence="2 3">
    <name type="scientific">Dendrothele bispora (strain CBS 962.96)</name>
    <dbReference type="NCBI Taxonomy" id="1314807"/>
    <lineage>
        <taxon>Eukaryota</taxon>
        <taxon>Fungi</taxon>
        <taxon>Dikarya</taxon>
        <taxon>Basidiomycota</taxon>
        <taxon>Agaricomycotina</taxon>
        <taxon>Agaricomycetes</taxon>
        <taxon>Agaricomycetidae</taxon>
        <taxon>Agaricales</taxon>
        <taxon>Agaricales incertae sedis</taxon>
        <taxon>Dendrothele</taxon>
    </lineage>
</organism>
<feature type="transmembrane region" description="Helical" evidence="1">
    <location>
        <begin position="89"/>
        <end position="117"/>
    </location>
</feature>
<keyword evidence="1" id="KW-1133">Transmembrane helix</keyword>
<name>A0A4S8KIL7_DENBC</name>
<reference evidence="2 3" key="1">
    <citation type="journal article" date="2019" name="Nat. Ecol. Evol.">
        <title>Megaphylogeny resolves global patterns of mushroom evolution.</title>
        <authorList>
            <person name="Varga T."/>
            <person name="Krizsan K."/>
            <person name="Foldi C."/>
            <person name="Dima B."/>
            <person name="Sanchez-Garcia M."/>
            <person name="Sanchez-Ramirez S."/>
            <person name="Szollosi G.J."/>
            <person name="Szarkandi J.G."/>
            <person name="Papp V."/>
            <person name="Albert L."/>
            <person name="Andreopoulos W."/>
            <person name="Angelini C."/>
            <person name="Antonin V."/>
            <person name="Barry K.W."/>
            <person name="Bougher N.L."/>
            <person name="Buchanan P."/>
            <person name="Buyck B."/>
            <person name="Bense V."/>
            <person name="Catcheside P."/>
            <person name="Chovatia M."/>
            <person name="Cooper J."/>
            <person name="Damon W."/>
            <person name="Desjardin D."/>
            <person name="Finy P."/>
            <person name="Geml J."/>
            <person name="Haridas S."/>
            <person name="Hughes K."/>
            <person name="Justo A."/>
            <person name="Karasinski D."/>
            <person name="Kautmanova I."/>
            <person name="Kiss B."/>
            <person name="Kocsube S."/>
            <person name="Kotiranta H."/>
            <person name="LaButti K.M."/>
            <person name="Lechner B.E."/>
            <person name="Liimatainen K."/>
            <person name="Lipzen A."/>
            <person name="Lukacs Z."/>
            <person name="Mihaltcheva S."/>
            <person name="Morgado L.N."/>
            <person name="Niskanen T."/>
            <person name="Noordeloos M.E."/>
            <person name="Ohm R.A."/>
            <person name="Ortiz-Santana B."/>
            <person name="Ovrebo C."/>
            <person name="Racz N."/>
            <person name="Riley R."/>
            <person name="Savchenko A."/>
            <person name="Shiryaev A."/>
            <person name="Soop K."/>
            <person name="Spirin V."/>
            <person name="Szebenyi C."/>
            <person name="Tomsovsky M."/>
            <person name="Tulloss R.E."/>
            <person name="Uehling J."/>
            <person name="Grigoriev I.V."/>
            <person name="Vagvolgyi C."/>
            <person name="Papp T."/>
            <person name="Martin F.M."/>
            <person name="Miettinen O."/>
            <person name="Hibbett D.S."/>
            <person name="Nagy L.G."/>
        </authorList>
    </citation>
    <scope>NUCLEOTIDE SEQUENCE [LARGE SCALE GENOMIC DNA]</scope>
    <source>
        <strain evidence="2 3">CBS 962.96</strain>
    </source>
</reference>
<dbReference type="Proteomes" id="UP000297245">
    <property type="component" value="Unassembled WGS sequence"/>
</dbReference>
<keyword evidence="1" id="KW-0812">Transmembrane</keyword>
<keyword evidence="3" id="KW-1185">Reference proteome</keyword>
<sequence length="132" mass="14530">MHFSSRLVYAGPPANAYATLGILLQLYLSRNSTLKYQGTPRRWTVIAVNTAPPVLWAMVFTGSLIYGIVNPQLVQRDLTGMYCNISSSVPSSVGAALVALLSVTMIIFEIMTLVLLFKNWTAFRRLQVSTSS</sequence>
<dbReference type="EMBL" id="ML182522">
    <property type="protein sequence ID" value="THU75267.1"/>
    <property type="molecule type" value="Genomic_DNA"/>
</dbReference>
<accession>A0A4S8KIL7</accession>
<gene>
    <name evidence="2" type="ORF">K435DRAFT_974900</name>
</gene>
<evidence type="ECO:0000313" key="2">
    <source>
        <dbReference type="EMBL" id="THU75267.1"/>
    </source>
</evidence>
<protein>
    <submittedName>
        <fullName evidence="2">Uncharacterized protein</fullName>
    </submittedName>
</protein>
<dbReference type="OrthoDB" id="2898893at2759"/>
<evidence type="ECO:0000256" key="1">
    <source>
        <dbReference type="SAM" id="Phobius"/>
    </source>
</evidence>
<proteinExistence type="predicted"/>
<dbReference type="AlphaFoldDB" id="A0A4S8KIL7"/>
<evidence type="ECO:0000313" key="3">
    <source>
        <dbReference type="Proteomes" id="UP000297245"/>
    </source>
</evidence>
<feature type="transmembrane region" description="Helical" evidence="1">
    <location>
        <begin position="45"/>
        <end position="69"/>
    </location>
</feature>
<keyword evidence="1" id="KW-0472">Membrane</keyword>